<accession>A0ABQ1ZYL4</accession>
<evidence type="ECO:0000313" key="3">
    <source>
        <dbReference type="Proteomes" id="UP000605427"/>
    </source>
</evidence>
<name>A0ABQ1ZYL4_9BACL</name>
<evidence type="ECO:0008006" key="4">
    <source>
        <dbReference type="Google" id="ProtNLM"/>
    </source>
</evidence>
<dbReference type="RefSeq" id="WP_172245386.1">
    <property type="nucleotide sequence ID" value="NZ_BMDD01000004.1"/>
</dbReference>
<keyword evidence="3" id="KW-1185">Reference proteome</keyword>
<gene>
    <name evidence="2" type="ORF">GCM10007362_32410</name>
</gene>
<evidence type="ECO:0000256" key="1">
    <source>
        <dbReference type="SAM" id="SignalP"/>
    </source>
</evidence>
<feature type="chain" id="PRO_5047478404" description="DUF4179 domain-containing protein" evidence="1">
    <location>
        <begin position="34"/>
        <end position="446"/>
    </location>
</feature>
<organism evidence="2 3">
    <name type="scientific">Saccharibacillus endophyticus</name>
    <dbReference type="NCBI Taxonomy" id="2060666"/>
    <lineage>
        <taxon>Bacteria</taxon>
        <taxon>Bacillati</taxon>
        <taxon>Bacillota</taxon>
        <taxon>Bacilli</taxon>
        <taxon>Bacillales</taxon>
        <taxon>Paenibacillaceae</taxon>
        <taxon>Saccharibacillus</taxon>
    </lineage>
</organism>
<dbReference type="Proteomes" id="UP000605427">
    <property type="component" value="Unassembled WGS sequence"/>
</dbReference>
<comment type="caution">
    <text evidence="2">The sequence shown here is derived from an EMBL/GenBank/DDBJ whole genome shotgun (WGS) entry which is preliminary data.</text>
</comment>
<protein>
    <recommendedName>
        <fullName evidence="4">DUF4179 domain-containing protein</fullName>
    </recommendedName>
</protein>
<evidence type="ECO:0000313" key="2">
    <source>
        <dbReference type="EMBL" id="GGH81904.1"/>
    </source>
</evidence>
<keyword evidence="1" id="KW-0732">Signal</keyword>
<feature type="signal peptide" evidence="1">
    <location>
        <begin position="1"/>
        <end position="33"/>
    </location>
</feature>
<reference evidence="3" key="1">
    <citation type="journal article" date="2019" name="Int. J. Syst. Evol. Microbiol.">
        <title>The Global Catalogue of Microorganisms (GCM) 10K type strain sequencing project: providing services to taxonomists for standard genome sequencing and annotation.</title>
        <authorList>
            <consortium name="The Broad Institute Genomics Platform"/>
            <consortium name="The Broad Institute Genome Sequencing Center for Infectious Disease"/>
            <person name="Wu L."/>
            <person name="Ma J."/>
        </authorList>
    </citation>
    <scope>NUCLEOTIDE SEQUENCE [LARGE SCALE GENOMIC DNA]</scope>
    <source>
        <strain evidence="3">CCM 8702</strain>
    </source>
</reference>
<sequence>MRKRLQSTKRLAKVGTAAVLASGMLFALSGPLAAPTHAASAEAVSDKNASAADWGAFEVFREAVDGNDVFSVKDSIVIAALDQGYVEALDDSVSGAGYTFNVKGVVRDSQSLTLLYTLTGEKASEAGLSRFSIKNGDRDLIDSQGLAHSVVVDGTVYGYASFRLKASDSPVGTFSVTAPVYSRTLNPGYDPDSKLLTTLKLDVQSDPTRFARHESRLATGQTLTVDGQRLTVTEAYVTPLRSYVKLTADESNSKEIFRLTRAGLTLSKNGVEQTSRPQLGTSYRDGSDYIFQFPNESLLTDPDGIVFHADGIEALGKDELKLVVDTKKNKVISSAIPGIEVTVEDASKDVSKLTLKYRVDPKNYEDPQELTSLLSLSFGFADASGKQHEQTQAPDGSGYGHSYSYGGSDEGAAVLYFKKGDYPQPLTLGIEAYPNLIGDSQDIVLK</sequence>
<proteinExistence type="predicted"/>
<dbReference type="EMBL" id="BMDD01000004">
    <property type="protein sequence ID" value="GGH81904.1"/>
    <property type="molecule type" value="Genomic_DNA"/>
</dbReference>